<feature type="compositionally biased region" description="Basic and acidic residues" evidence="1">
    <location>
        <begin position="1"/>
        <end position="19"/>
    </location>
</feature>
<accession>A0A852ZH64</accession>
<organism evidence="2 3">
    <name type="scientific">Actinopolymorpha rutila</name>
    <dbReference type="NCBI Taxonomy" id="446787"/>
    <lineage>
        <taxon>Bacteria</taxon>
        <taxon>Bacillati</taxon>
        <taxon>Actinomycetota</taxon>
        <taxon>Actinomycetes</taxon>
        <taxon>Propionibacteriales</taxon>
        <taxon>Actinopolymorphaceae</taxon>
        <taxon>Actinopolymorpha</taxon>
    </lineage>
</organism>
<name>A0A852ZH64_9ACTN</name>
<feature type="region of interest" description="Disordered" evidence="1">
    <location>
        <begin position="1"/>
        <end position="51"/>
    </location>
</feature>
<reference evidence="2 3" key="1">
    <citation type="submission" date="2020-07" db="EMBL/GenBank/DDBJ databases">
        <title>Sequencing the genomes of 1000 actinobacteria strains.</title>
        <authorList>
            <person name="Klenk H.-P."/>
        </authorList>
    </citation>
    <scope>NUCLEOTIDE SEQUENCE [LARGE SCALE GENOMIC DNA]</scope>
    <source>
        <strain evidence="2 3">DSM 18448</strain>
    </source>
</reference>
<dbReference type="RefSeq" id="WP_179786295.1">
    <property type="nucleotide sequence ID" value="NZ_BAAARR010000022.1"/>
</dbReference>
<sequence length="51" mass="5434">MENDRASYRARRRGGERDAIFAASPLTTLTTPPAPRPGRTGNDGDRGAGYG</sequence>
<dbReference type="EMBL" id="JACBZH010000001">
    <property type="protein sequence ID" value="NYH88390.1"/>
    <property type="molecule type" value="Genomic_DNA"/>
</dbReference>
<evidence type="ECO:0000256" key="1">
    <source>
        <dbReference type="SAM" id="MobiDB-lite"/>
    </source>
</evidence>
<keyword evidence="3" id="KW-1185">Reference proteome</keyword>
<protein>
    <submittedName>
        <fullName evidence="2">Uncharacterized protein</fullName>
    </submittedName>
</protein>
<proteinExistence type="predicted"/>
<feature type="compositionally biased region" description="Basic and acidic residues" evidence="1">
    <location>
        <begin position="42"/>
        <end position="51"/>
    </location>
</feature>
<comment type="caution">
    <text evidence="2">The sequence shown here is derived from an EMBL/GenBank/DDBJ whole genome shotgun (WGS) entry which is preliminary data.</text>
</comment>
<evidence type="ECO:0000313" key="3">
    <source>
        <dbReference type="Proteomes" id="UP000579605"/>
    </source>
</evidence>
<dbReference type="Proteomes" id="UP000579605">
    <property type="component" value="Unassembled WGS sequence"/>
</dbReference>
<gene>
    <name evidence="2" type="ORF">F4554_001028</name>
</gene>
<dbReference type="AlphaFoldDB" id="A0A852ZH64"/>
<evidence type="ECO:0000313" key="2">
    <source>
        <dbReference type="EMBL" id="NYH88390.1"/>
    </source>
</evidence>